<evidence type="ECO:0000313" key="3">
    <source>
        <dbReference type="EMBL" id="MDY3513074.1"/>
    </source>
</evidence>
<evidence type="ECO:0000313" key="4">
    <source>
        <dbReference type="Proteomes" id="UP001284033"/>
    </source>
</evidence>
<dbReference type="Proteomes" id="UP001284033">
    <property type="component" value="Unassembled WGS sequence"/>
</dbReference>
<dbReference type="Pfam" id="PF13280">
    <property type="entry name" value="WYL"/>
    <property type="match status" value="1"/>
</dbReference>
<evidence type="ECO:0000259" key="2">
    <source>
        <dbReference type="Pfam" id="PF25583"/>
    </source>
</evidence>
<feature type="domain" description="WYL" evidence="1">
    <location>
        <begin position="155"/>
        <end position="222"/>
    </location>
</feature>
<dbReference type="PANTHER" id="PTHR34580:SF9">
    <property type="entry name" value="SLL5097 PROTEIN"/>
    <property type="match status" value="1"/>
</dbReference>
<name>A0AAP6LJY7_RIEAN</name>
<evidence type="ECO:0000259" key="1">
    <source>
        <dbReference type="Pfam" id="PF13280"/>
    </source>
</evidence>
<dbReference type="PROSITE" id="PS52050">
    <property type="entry name" value="WYL"/>
    <property type="match status" value="1"/>
</dbReference>
<dbReference type="AlphaFoldDB" id="A0AAP6LJY7"/>
<sequence>MSTNKNAQIRYKALDECFSNIYLKYFIEDLIAYCNEKLTDHFMEETSISRRQVLEDIKFMESQAGFEAPIVRYREGKRVYYRYEDADFSILKKSMTDTERNTLRQALETLNRLNSLPGFGWVQSIQTKLDIEITELQRQNKIIDFQENEYLKGLEFLNPLYQFILKEQVLSVHYKSFRDRLSVFTMSPYFLKQFNNRWFLFGWEHHFHKVQNIALDRIVSIDVISEVYHINEIDFVNYFDEIIGVTNVENDEVEEIKIELTDYILPYIASKPLHSSQRVKGHVLHLSVKINQELKALILSHGENMRVISPLSLVEELQRIIQRMKNNYDFKK</sequence>
<comment type="caution">
    <text evidence="3">The sequence shown here is derived from an EMBL/GenBank/DDBJ whole genome shotgun (WGS) entry which is preliminary data.</text>
</comment>
<dbReference type="PANTHER" id="PTHR34580">
    <property type="match status" value="1"/>
</dbReference>
<protein>
    <submittedName>
        <fullName evidence="3">WYL domain-containing protein</fullName>
    </submittedName>
</protein>
<dbReference type="Pfam" id="PF25583">
    <property type="entry name" value="WCX"/>
    <property type="match status" value="1"/>
</dbReference>
<proteinExistence type="predicted"/>
<gene>
    <name evidence="3" type="ORF">PG303_07600</name>
</gene>
<organism evidence="3 4">
    <name type="scientific">Riemerella anatipestifer</name>
    <name type="common">Moraxella anatipestifer</name>
    <dbReference type="NCBI Taxonomy" id="34085"/>
    <lineage>
        <taxon>Bacteria</taxon>
        <taxon>Pseudomonadati</taxon>
        <taxon>Bacteroidota</taxon>
        <taxon>Flavobacteriia</taxon>
        <taxon>Flavobacteriales</taxon>
        <taxon>Weeksellaceae</taxon>
        <taxon>Riemerella</taxon>
    </lineage>
</organism>
<dbReference type="InterPro" id="IPR026881">
    <property type="entry name" value="WYL_dom"/>
</dbReference>
<dbReference type="InterPro" id="IPR051534">
    <property type="entry name" value="CBASS_pafABC_assoc_protein"/>
</dbReference>
<dbReference type="InterPro" id="IPR057727">
    <property type="entry name" value="WCX_dom"/>
</dbReference>
<reference evidence="3" key="1">
    <citation type="submission" date="2023-01" db="EMBL/GenBank/DDBJ databases">
        <title>Genome-based studies on antimicrobial resistance profiles of Riemerella anatipestifer in China, 1994 to 2021.</title>
        <authorList>
            <person name="Yang Z."/>
            <person name="Zhu D."/>
        </authorList>
    </citation>
    <scope>NUCLEOTIDE SEQUENCE</scope>
    <source>
        <strain evidence="3">RCAD1218</strain>
    </source>
</reference>
<dbReference type="RefSeq" id="WP_154469358.1">
    <property type="nucleotide sequence ID" value="NZ_CP110126.1"/>
</dbReference>
<accession>A0AAP6LJY7</accession>
<feature type="domain" description="WCX" evidence="2">
    <location>
        <begin position="253"/>
        <end position="324"/>
    </location>
</feature>
<dbReference type="EMBL" id="JAQZHK010000005">
    <property type="protein sequence ID" value="MDY3513074.1"/>
    <property type="molecule type" value="Genomic_DNA"/>
</dbReference>